<keyword evidence="8" id="KW-0663">Pyridoxal phosphate</keyword>
<dbReference type="GO" id="GO:0046416">
    <property type="term" value="P:D-amino acid metabolic process"/>
    <property type="evidence" value="ECO:0007669"/>
    <property type="project" value="InterPro"/>
</dbReference>
<dbReference type="InterPro" id="IPR005784">
    <property type="entry name" value="D_amino_transT"/>
</dbReference>
<dbReference type="GO" id="GO:0005829">
    <property type="term" value="C:cytosol"/>
    <property type="evidence" value="ECO:0007669"/>
    <property type="project" value="TreeGrafter"/>
</dbReference>
<dbReference type="InterPro" id="IPR043132">
    <property type="entry name" value="BCAT-like_C"/>
</dbReference>
<comment type="cofactor">
    <cofactor evidence="1">
        <name>pyridoxal 5'-phosphate</name>
        <dbReference type="ChEBI" id="CHEBI:597326"/>
    </cofactor>
</comment>
<evidence type="ECO:0000256" key="10">
    <source>
        <dbReference type="ARBA" id="ARBA00033316"/>
    </source>
</evidence>
<dbReference type="SUPFAM" id="SSF56752">
    <property type="entry name" value="D-aminoacid aminotransferase-like PLP-dependent enzymes"/>
    <property type="match status" value="1"/>
</dbReference>
<dbReference type="EMBL" id="CP022983">
    <property type="protein sequence ID" value="ASV68627.1"/>
    <property type="molecule type" value="Genomic_DNA"/>
</dbReference>
<dbReference type="InterPro" id="IPR043131">
    <property type="entry name" value="BCAT-like_N"/>
</dbReference>
<dbReference type="Pfam" id="PF01063">
    <property type="entry name" value="Aminotran_4"/>
    <property type="match status" value="1"/>
</dbReference>
<dbReference type="EC" id="2.6.1.21" evidence="4"/>
<comment type="similarity">
    <text evidence="2">Belongs to the class-IV pyridoxal-phosphate-dependent aminotransferase family.</text>
</comment>
<comment type="subunit">
    <text evidence="3">Homodimer.</text>
</comment>
<dbReference type="Gene3D" id="3.20.10.10">
    <property type="entry name" value="D-amino Acid Aminotransferase, subunit A, domain 2"/>
    <property type="match status" value="1"/>
</dbReference>
<comment type="catalytic activity">
    <reaction evidence="12">
        <text>D-alanine + 2-oxoglutarate = D-glutamate + pyruvate</text>
        <dbReference type="Rhea" id="RHEA:15869"/>
        <dbReference type="ChEBI" id="CHEBI:15361"/>
        <dbReference type="ChEBI" id="CHEBI:16810"/>
        <dbReference type="ChEBI" id="CHEBI:29986"/>
        <dbReference type="ChEBI" id="CHEBI:57416"/>
        <dbReference type="EC" id="2.6.1.21"/>
    </reaction>
</comment>
<keyword evidence="7" id="KW-0808">Transferase</keyword>
<evidence type="ECO:0000256" key="1">
    <source>
        <dbReference type="ARBA" id="ARBA00001933"/>
    </source>
</evidence>
<protein>
    <recommendedName>
        <fullName evidence="5">D-alanine aminotransferase</fullName>
        <ecNumber evidence="4">2.6.1.21</ecNumber>
    </recommendedName>
    <alternativeName>
        <fullName evidence="11">D-amino acid aminotransferase</fullName>
    </alternativeName>
    <alternativeName>
        <fullName evidence="9">D-amino acid transaminase</fullName>
    </alternativeName>
    <alternativeName>
        <fullName evidence="10">D-aspartate aminotransferase</fullName>
    </alternativeName>
</protein>
<keyword evidence="14" id="KW-1185">Reference proteome</keyword>
<evidence type="ECO:0000256" key="8">
    <source>
        <dbReference type="ARBA" id="ARBA00022898"/>
    </source>
</evidence>
<dbReference type="FunFam" id="3.20.10.10:FF:000002">
    <property type="entry name" value="D-alanine aminotransferase"/>
    <property type="match status" value="1"/>
</dbReference>
<dbReference type="KEGG" id="bko:CKF48_15850"/>
<dbReference type="CDD" id="cd01558">
    <property type="entry name" value="D-AAT_like"/>
    <property type="match status" value="1"/>
</dbReference>
<gene>
    <name evidence="13" type="primary">dat</name>
    <name evidence="13" type="ORF">CKF48_15850</name>
</gene>
<sequence length="288" mass="32006">MNYVIFNGNIIERSEANVDIEDRGYQFGDGVYEVIRVYNSKMFTATEHLERIILSAKKIGMELTYTVKEMKELLTQLITKNSLEHGTIYMQFSRGVAPRNHPYPTSDVAHSFVAYTKEVARPLANLENGVKAILKEDIRWLLCDIKSLNLLGNVMAKQEAVSKGCYEAIQHRGEVVTEGSSSNISIIKDGTLYTHPASNLILNGITRRKMIEVCEKDGIPVVEEPFSLNDLNTADEVFLSSTTSEITPIIQINEKQVGEGVPGVLTKRIQGLFDAAIESECGSLTTTV</sequence>
<proteinExistence type="inferred from homology"/>
<evidence type="ECO:0000256" key="11">
    <source>
        <dbReference type="ARBA" id="ARBA00033391"/>
    </source>
</evidence>
<dbReference type="OrthoDB" id="9805628at2"/>
<dbReference type="GO" id="GO:0030170">
    <property type="term" value="F:pyridoxal phosphate binding"/>
    <property type="evidence" value="ECO:0007669"/>
    <property type="project" value="InterPro"/>
</dbReference>
<reference evidence="13 14" key="1">
    <citation type="submission" date="2017-08" db="EMBL/GenBank/DDBJ databases">
        <title>Complete Genome Sequence of Bacillus kochii Oregon-R-modENCODE STRAIN BDGP4, isolated from Drosophila melanogaster gut.</title>
        <authorList>
            <person name="Wan K.H."/>
            <person name="Yu C."/>
            <person name="Park S."/>
            <person name="Hammonds A.S."/>
            <person name="Booth B.W."/>
            <person name="Celniker S.E."/>
        </authorList>
    </citation>
    <scope>NUCLEOTIDE SEQUENCE [LARGE SCALE GENOMIC DNA]</scope>
    <source>
        <strain evidence="13 14">BDGP4</strain>
    </source>
</reference>
<dbReference type="InterPro" id="IPR036038">
    <property type="entry name" value="Aminotransferase-like"/>
</dbReference>
<dbReference type="PANTHER" id="PTHR42743:SF10">
    <property type="entry name" value="D-ALANINE AMINOTRANSFERASE"/>
    <property type="match status" value="1"/>
</dbReference>
<evidence type="ECO:0000313" key="13">
    <source>
        <dbReference type="EMBL" id="ASV68627.1"/>
    </source>
</evidence>
<keyword evidence="6" id="KW-0032">Aminotransferase</keyword>
<evidence type="ECO:0000256" key="3">
    <source>
        <dbReference type="ARBA" id="ARBA00011738"/>
    </source>
</evidence>
<evidence type="ECO:0000256" key="5">
    <source>
        <dbReference type="ARBA" id="ARBA00021779"/>
    </source>
</evidence>
<evidence type="ECO:0000256" key="9">
    <source>
        <dbReference type="ARBA" id="ARBA00030138"/>
    </source>
</evidence>
<evidence type="ECO:0000313" key="14">
    <source>
        <dbReference type="Proteomes" id="UP000215137"/>
    </source>
</evidence>
<dbReference type="GO" id="GO:0008652">
    <property type="term" value="P:amino acid biosynthetic process"/>
    <property type="evidence" value="ECO:0007669"/>
    <property type="project" value="UniProtKB-ARBA"/>
</dbReference>
<evidence type="ECO:0000256" key="2">
    <source>
        <dbReference type="ARBA" id="ARBA00009320"/>
    </source>
</evidence>
<organism evidence="13 14">
    <name type="scientific">Cytobacillus kochii</name>
    <dbReference type="NCBI Taxonomy" id="859143"/>
    <lineage>
        <taxon>Bacteria</taxon>
        <taxon>Bacillati</taxon>
        <taxon>Bacillota</taxon>
        <taxon>Bacilli</taxon>
        <taxon>Bacillales</taxon>
        <taxon>Bacillaceae</taxon>
        <taxon>Cytobacillus</taxon>
    </lineage>
</organism>
<name>A0A248TK98_9BACI</name>
<dbReference type="RefSeq" id="WP_095372197.1">
    <property type="nucleotide sequence ID" value="NZ_CP022983.1"/>
</dbReference>
<dbReference type="GO" id="GO:0046394">
    <property type="term" value="P:carboxylic acid biosynthetic process"/>
    <property type="evidence" value="ECO:0007669"/>
    <property type="project" value="UniProtKB-ARBA"/>
</dbReference>
<dbReference type="PANTHER" id="PTHR42743">
    <property type="entry name" value="AMINO-ACID AMINOTRANSFERASE"/>
    <property type="match status" value="1"/>
</dbReference>
<evidence type="ECO:0000256" key="4">
    <source>
        <dbReference type="ARBA" id="ARBA00012874"/>
    </source>
</evidence>
<evidence type="ECO:0000256" key="6">
    <source>
        <dbReference type="ARBA" id="ARBA00022576"/>
    </source>
</evidence>
<dbReference type="InterPro" id="IPR001544">
    <property type="entry name" value="Aminotrans_IV"/>
</dbReference>
<dbReference type="NCBIfam" id="TIGR01121">
    <property type="entry name" value="D_amino_aminoT"/>
    <property type="match status" value="1"/>
</dbReference>
<dbReference type="InterPro" id="IPR050571">
    <property type="entry name" value="Class-IV_PLP-Dep_Aminotrnsfr"/>
</dbReference>
<dbReference type="GO" id="GO:0047810">
    <property type="term" value="F:D-alanine-2-oxoglutarate aminotransferase activity"/>
    <property type="evidence" value="ECO:0007669"/>
    <property type="project" value="UniProtKB-EC"/>
</dbReference>
<accession>A0A248TK98</accession>
<dbReference type="Gene3D" id="3.30.470.10">
    <property type="match status" value="1"/>
</dbReference>
<dbReference type="Proteomes" id="UP000215137">
    <property type="component" value="Chromosome"/>
</dbReference>
<evidence type="ECO:0000256" key="7">
    <source>
        <dbReference type="ARBA" id="ARBA00022679"/>
    </source>
</evidence>
<dbReference type="FunFam" id="3.30.470.10:FF:000009">
    <property type="entry name" value="D-alanine aminotransferase"/>
    <property type="match status" value="1"/>
</dbReference>
<evidence type="ECO:0000256" key="12">
    <source>
        <dbReference type="ARBA" id="ARBA00047911"/>
    </source>
</evidence>
<dbReference type="AlphaFoldDB" id="A0A248TK98"/>